<evidence type="ECO:0008006" key="15">
    <source>
        <dbReference type="Google" id="ProtNLM"/>
    </source>
</evidence>
<dbReference type="PANTHER" id="PTHR24252">
    <property type="entry name" value="ACROSIN-RELATED"/>
    <property type="match status" value="1"/>
</dbReference>
<proteinExistence type="predicted"/>
<feature type="region of interest" description="Disordered" evidence="9">
    <location>
        <begin position="229"/>
        <end position="250"/>
    </location>
</feature>
<feature type="region of interest" description="Disordered" evidence="9">
    <location>
        <begin position="1017"/>
        <end position="1050"/>
    </location>
</feature>
<dbReference type="InterPro" id="IPR018114">
    <property type="entry name" value="TRYPSIN_HIS"/>
</dbReference>
<dbReference type="InterPro" id="IPR043504">
    <property type="entry name" value="Peptidase_S1_PA_chymotrypsin"/>
</dbReference>
<accession>A0A8S0ZXK1</accession>
<feature type="compositionally biased region" description="Basic and acidic residues" evidence="9">
    <location>
        <begin position="229"/>
        <end position="238"/>
    </location>
</feature>
<evidence type="ECO:0000256" key="9">
    <source>
        <dbReference type="SAM" id="MobiDB-lite"/>
    </source>
</evidence>
<dbReference type="Pfam" id="PF00057">
    <property type="entry name" value="Ldl_recept_a"/>
    <property type="match status" value="3"/>
</dbReference>
<keyword evidence="2 8" id="KW-0378">Hydrolase</keyword>
<dbReference type="InterPro" id="IPR036772">
    <property type="entry name" value="SRCR-like_dom_sf"/>
</dbReference>
<dbReference type="Pfam" id="PF00089">
    <property type="entry name" value="Trypsin"/>
    <property type="match status" value="1"/>
</dbReference>
<feature type="disulfide bond" evidence="6">
    <location>
        <begin position="1771"/>
        <end position="1789"/>
    </location>
</feature>
<dbReference type="InterPro" id="IPR015420">
    <property type="entry name" value="Peptidase_S1A_nudel"/>
</dbReference>
<dbReference type="Gene3D" id="2.40.128.620">
    <property type="match status" value="1"/>
</dbReference>
<evidence type="ECO:0000256" key="4">
    <source>
        <dbReference type="ARBA" id="ARBA00023157"/>
    </source>
</evidence>
<feature type="disulfide bond" evidence="6">
    <location>
        <begin position="1308"/>
        <end position="1323"/>
    </location>
</feature>
<keyword evidence="10" id="KW-0472">Membrane</keyword>
<dbReference type="InterPro" id="IPR001190">
    <property type="entry name" value="SRCR"/>
</dbReference>
<keyword evidence="1 8" id="KW-0645">Protease</keyword>
<dbReference type="GO" id="GO:0006508">
    <property type="term" value="P:proteolysis"/>
    <property type="evidence" value="ECO:0007669"/>
    <property type="project" value="UniProtKB-KW"/>
</dbReference>
<dbReference type="GO" id="GO:0016020">
    <property type="term" value="C:membrane"/>
    <property type="evidence" value="ECO:0007669"/>
    <property type="project" value="InterPro"/>
</dbReference>
<dbReference type="PROSITE" id="PS00134">
    <property type="entry name" value="TRYPSIN_HIS"/>
    <property type="match status" value="1"/>
</dbReference>
<keyword evidence="10" id="KW-0812">Transmembrane</keyword>
<dbReference type="PROSITE" id="PS50240">
    <property type="entry name" value="TRYPSIN_DOM"/>
    <property type="match status" value="2"/>
</dbReference>
<dbReference type="PANTHER" id="PTHR24252:SF7">
    <property type="entry name" value="HYALIN"/>
    <property type="match status" value="1"/>
</dbReference>
<comment type="caution">
    <text evidence="13">The sequence shown here is derived from an EMBL/GenBank/DDBJ whole genome shotgun (WGS) entry which is preliminary data.</text>
</comment>
<dbReference type="PROSITE" id="PS00135">
    <property type="entry name" value="TRYPSIN_SER"/>
    <property type="match status" value="1"/>
</dbReference>
<sequence length="1987" mass="224817">MLNTELCLYLKLNISNIVFKSMSPRVEGVRARTTRYCQYCWKKCAFVICEGFDTKLNNMSTDNMKKGRFDQLGLPPMELAESSENRPNNNGMYKCLFPILQKVMIILLLTIFGVGTYVLLSKILENYESPINTQIIYIKENSEPSNMFHFLRLFNITSDTEISRRKRNTDPVIDPNLDLDEFNSINFNEDQLEKAREIIMNHDITCSEEDKEGICKDLVTKLKEITENKDSTKQEGESSKVTLNTDNNKTKFTEGATTDVAKREAFPIPHEGSIIDTVPLPLGLSKNSQYDFTHSSENSNNCLMNFLKEYSRAQDYSAQSEEDFPRQEPHYDRPLLPRGRSDAMPTEGLFNSSLEITCATGTVACLSGDSCIEKKQWCDGHVDCDDVSDEAGCNCKSRVDKSRLCDGYFDCPFGEDELGCYGCSESTFSCEDLDINSQSTCFSKEQRCNNVPDCPNNKDENECNMLAPSLLMKPVFSVSNTEGFLHRNFKGEWYAVCKNPYMWAHDACRREAGLIIRPPIIEIVPVDPMLKINYINTNHGGFVHTTDNCLNSSAVYVTCPDLLCGTRVQSASQLIRENNAIENHLFGRNKRFLRPNHPTFYVYRQKRDVGSKTNYGIKFGTSRMEDPFVKMRNKRTESRVVGGNPSQPAAWPWLVALYRDGMFHCGGVIISHSWIISAAHCVHKFWDHYYEVQVGMLRRFSFSPQEHIHKVTHVIVNQKYNQKDMKNDLSLIKVEPAIQFSRWVRPVCLPNPDTAGPNWLWGPSAGTQCTAVGWGATVEHGPDPDHMREVEVPIWENCKYKEDRAGKEICAGLREGGKDACQGDSGGPLLCRNPLNSQQWYVAGIVSHGDGCGRESEPGVYTRVSLFVKWIRYHTASKSLPIIQPVQKCPGFKCQSGISKCLPIKRKCDRIIDCLDGDDEVNCNFKNILSTFNDNVFSAATTNFTEEIFARKDDRTESNNVEKETSTTVLNVVSSTTESEVITSSKSTVIKNQGNKDLIKSVEDMEKPDIQQSRLNENLNLRSSEDSSNVDKPVTLSQSDDSTSNEFISKGRGDAESIAIEFIGESLESRSSVLGKLREHTTETNIDDNFNTEPEVMEPISEASTSIFEQHPQANLDITTQNNKNEKNEIPLITQHNLEQNQNDFKFTTSSEDLIVKLLPTTHLDLPDQTVEETEHITQATTVLNKNQTKDDLSKTLSDFDIENIIISELQPATLRRKHHIPKEFQCRRIFQMIPYRHHCDRKADCEDGTDELDCSCSDYLLTFDEKLVCDGNYDCADGHDETSCYSCEENQYLCKQSKICLPLNNICDGTPQCPKGEDELDCFALTNGKEIQFNFDERPAVNLEGYLTQKRNNDWHVVCDDKLTLDQQEQTATHICRYLGFSSANKFKVKYINIKEDDIAMHTLDFKTKRIKRDVVQRSPVHFVYRQVNDQNDASQHMLLQNAQVIKEECVPNITKTCKSLYIVCDHTLFTDSDELNGIFLRNTNYAIHMWPWVAKVFIDGEYKCTGVLIDLSWVLVSESCLWDSMLNRDYVTVVLGSHRTLEATIGMHEQVYQVDAKKDIFRSKITLLHLKEPAYYSNVVKPMVVSSSFTYLDPKSTCVAVGEDDKNNTLSITLEETSENCKRNNRCFVRKSNVTLCSPNISSNRHWAGIISCHTDEGWFPAASFVDSRGECGMGDHINAIDIENLKYEISHVNNSKGIPYLVTKTLTDDCEGIRCGRGRCVPLVQICDGVKDCEDSNDESEIACEQKNDKCKDPYHSGCECSSGQMKCRNGKCISKELFKDGSNDCGDGTDEPGRSSCSHYLARVMPSRLCDGILHCDDRSDEDPMFCKCFAKKTYKCGGNFRVDHCVPQDTVCDGVRDCPNGEDEQTCIALNAPQGTPHGIGQVIVRSHGVWHSKCYPTQNHTKSELEAICAELGFISGHAKQIHQIEDLTVHPHNNLVLDSFTNVILNNNTIIKMRNTHEPMAKAVYDKELQDCYPVFIECL</sequence>
<dbReference type="InterPro" id="IPR023415">
    <property type="entry name" value="LDLR_class-A_CS"/>
</dbReference>
<name>A0A8S0ZXK1_ARCPL</name>
<dbReference type="GO" id="GO:0004252">
    <property type="term" value="F:serine-type endopeptidase activity"/>
    <property type="evidence" value="ECO:0007669"/>
    <property type="project" value="InterPro"/>
</dbReference>
<feature type="transmembrane region" description="Helical" evidence="10">
    <location>
        <begin position="99"/>
        <end position="120"/>
    </location>
</feature>
<reference evidence="13 14" key="1">
    <citation type="submission" date="2020-04" db="EMBL/GenBank/DDBJ databases">
        <authorList>
            <person name="Wallbank WR R."/>
            <person name="Pardo Diaz C."/>
            <person name="Kozak K."/>
            <person name="Martin S."/>
            <person name="Jiggins C."/>
            <person name="Moest M."/>
            <person name="Warren A I."/>
            <person name="Byers J.R.P. K."/>
            <person name="Montejo-Kovacevich G."/>
            <person name="Yen C E."/>
        </authorList>
    </citation>
    <scope>NUCLEOTIDE SEQUENCE [LARGE SCALE GENOMIC DNA]</scope>
</reference>
<evidence type="ECO:0000256" key="5">
    <source>
        <dbReference type="ARBA" id="ARBA00023180"/>
    </source>
</evidence>
<keyword evidence="10" id="KW-1133">Transmembrane helix</keyword>
<dbReference type="CDD" id="cd00190">
    <property type="entry name" value="Tryp_SPc"/>
    <property type="match status" value="1"/>
</dbReference>
<feature type="region of interest" description="Disordered" evidence="9">
    <location>
        <begin position="317"/>
        <end position="338"/>
    </location>
</feature>
<feature type="domain" description="Peptidase S1" evidence="11">
    <location>
        <begin position="1476"/>
        <end position="1660"/>
    </location>
</feature>
<dbReference type="InterPro" id="IPR033116">
    <property type="entry name" value="TRYPSIN_SER"/>
</dbReference>
<dbReference type="SMART" id="SM00192">
    <property type="entry name" value="LDLa"/>
    <property type="match status" value="9"/>
</dbReference>
<evidence type="ECO:0000256" key="2">
    <source>
        <dbReference type="ARBA" id="ARBA00022801"/>
    </source>
</evidence>
<evidence type="ECO:0000256" key="6">
    <source>
        <dbReference type="PROSITE-ProRule" id="PRU00124"/>
    </source>
</evidence>
<dbReference type="InterPro" id="IPR001254">
    <property type="entry name" value="Trypsin_dom"/>
</dbReference>
<dbReference type="Gene3D" id="2.40.10.10">
    <property type="entry name" value="Trypsin-like serine proteases"/>
    <property type="match status" value="2"/>
</dbReference>
<dbReference type="InterPro" id="IPR036055">
    <property type="entry name" value="LDL_receptor-like_sf"/>
</dbReference>
<dbReference type="InterPro" id="IPR009003">
    <property type="entry name" value="Peptidase_S1_PA"/>
</dbReference>
<evidence type="ECO:0000256" key="8">
    <source>
        <dbReference type="RuleBase" id="RU363034"/>
    </source>
</evidence>
<dbReference type="InterPro" id="IPR002172">
    <property type="entry name" value="LDrepeatLR_classA_rpt"/>
</dbReference>
<dbReference type="OrthoDB" id="10016557at2759"/>
<evidence type="ECO:0000256" key="3">
    <source>
        <dbReference type="ARBA" id="ARBA00022825"/>
    </source>
</evidence>
<feature type="disulfide bond" evidence="6">
    <location>
        <begin position="1764"/>
        <end position="1776"/>
    </location>
</feature>
<dbReference type="PROSITE" id="PS50068">
    <property type="entry name" value="LDLRA_2"/>
    <property type="match status" value="8"/>
</dbReference>
<evidence type="ECO:0000259" key="11">
    <source>
        <dbReference type="PROSITE" id="PS50240"/>
    </source>
</evidence>
<evidence type="ECO:0000256" key="1">
    <source>
        <dbReference type="ARBA" id="ARBA00022670"/>
    </source>
</evidence>
<feature type="disulfide bond" evidence="6">
    <location>
        <begin position="1857"/>
        <end position="1872"/>
    </location>
</feature>
<feature type="disulfide bond" evidence="6">
    <location>
        <begin position="1718"/>
        <end position="1736"/>
    </location>
</feature>
<dbReference type="SUPFAM" id="SSF50494">
    <property type="entry name" value="Trypsin-like serine proteases"/>
    <property type="match status" value="2"/>
</dbReference>
<dbReference type="EMBL" id="CADEBC010000488">
    <property type="protein sequence ID" value="CAB3237145.1"/>
    <property type="molecule type" value="Genomic_DNA"/>
</dbReference>
<dbReference type="SUPFAM" id="SSF57424">
    <property type="entry name" value="LDL receptor-like module"/>
    <property type="match status" value="7"/>
</dbReference>
<organism evidence="13 14">
    <name type="scientific">Arctia plantaginis</name>
    <name type="common">Wood tiger moth</name>
    <name type="synonym">Phalaena plantaginis</name>
    <dbReference type="NCBI Taxonomy" id="874455"/>
    <lineage>
        <taxon>Eukaryota</taxon>
        <taxon>Metazoa</taxon>
        <taxon>Ecdysozoa</taxon>
        <taxon>Arthropoda</taxon>
        <taxon>Hexapoda</taxon>
        <taxon>Insecta</taxon>
        <taxon>Pterygota</taxon>
        <taxon>Neoptera</taxon>
        <taxon>Endopterygota</taxon>
        <taxon>Lepidoptera</taxon>
        <taxon>Glossata</taxon>
        <taxon>Ditrysia</taxon>
        <taxon>Noctuoidea</taxon>
        <taxon>Erebidae</taxon>
        <taxon>Arctiinae</taxon>
        <taxon>Arctia</taxon>
    </lineage>
</organism>
<feature type="disulfide bond" evidence="6">
    <location>
        <begin position="1240"/>
        <end position="1255"/>
    </location>
</feature>
<protein>
    <recommendedName>
        <fullName evidence="15">Serine protease nudel</fullName>
    </recommendedName>
</protein>
<keyword evidence="4 6" id="KW-1015">Disulfide bond</keyword>
<comment type="caution">
    <text evidence="7">Lacks conserved residue(s) required for the propagation of feature annotation.</text>
</comment>
<feature type="compositionally biased region" description="Basic and acidic residues" evidence="9">
    <location>
        <begin position="323"/>
        <end position="338"/>
    </location>
</feature>
<feature type="domain" description="SRCR" evidence="12">
    <location>
        <begin position="1324"/>
        <end position="1385"/>
    </location>
</feature>
<evidence type="ECO:0000256" key="10">
    <source>
        <dbReference type="SAM" id="Phobius"/>
    </source>
</evidence>
<keyword evidence="5" id="KW-0325">Glycoprotein</keyword>
<evidence type="ECO:0000313" key="14">
    <source>
        <dbReference type="Proteomes" id="UP000494106"/>
    </source>
</evidence>
<dbReference type="CDD" id="cd00112">
    <property type="entry name" value="LDLa"/>
    <property type="match status" value="8"/>
</dbReference>
<dbReference type="PRINTS" id="PR00261">
    <property type="entry name" value="LDLRECEPTOR"/>
</dbReference>
<evidence type="ECO:0000313" key="13">
    <source>
        <dbReference type="EMBL" id="CAB3237145.1"/>
    </source>
</evidence>
<dbReference type="PROSITE" id="PS50287">
    <property type="entry name" value="SRCR_2"/>
    <property type="match status" value="1"/>
</dbReference>
<dbReference type="Gene3D" id="4.10.400.10">
    <property type="entry name" value="Low-density Lipoprotein Receptor"/>
    <property type="match status" value="6"/>
</dbReference>
<keyword evidence="14" id="KW-1185">Reference proteome</keyword>
<dbReference type="Proteomes" id="UP000494106">
    <property type="component" value="Unassembled WGS sequence"/>
</dbReference>
<feature type="disulfide bond" evidence="6">
    <location>
        <begin position="889"/>
        <end position="901"/>
    </location>
</feature>
<feature type="compositionally biased region" description="Polar residues" evidence="9">
    <location>
        <begin position="1035"/>
        <end position="1047"/>
    </location>
</feature>
<keyword evidence="3 8" id="KW-0720">Serine protease</keyword>
<dbReference type="SUPFAM" id="SSF56487">
    <property type="entry name" value="SRCR-like"/>
    <property type="match status" value="1"/>
</dbReference>
<dbReference type="PROSITE" id="PS01209">
    <property type="entry name" value="LDLRA_1"/>
    <property type="match status" value="4"/>
</dbReference>
<dbReference type="FunFam" id="2.40.10.10:FF:000003">
    <property type="entry name" value="Transmembrane serine protease 3"/>
    <property type="match status" value="1"/>
</dbReference>
<feature type="disulfide bond" evidence="6">
    <location>
        <begin position="908"/>
        <end position="923"/>
    </location>
</feature>
<evidence type="ECO:0000256" key="7">
    <source>
        <dbReference type="PROSITE-ProRule" id="PRU00196"/>
    </source>
</evidence>
<dbReference type="Pfam" id="PF09342">
    <property type="entry name" value="DUF1986"/>
    <property type="match status" value="1"/>
</dbReference>
<gene>
    <name evidence="13" type="ORF">APLA_LOCUS6856</name>
</gene>
<evidence type="ECO:0000259" key="12">
    <source>
        <dbReference type="PROSITE" id="PS50287"/>
    </source>
</evidence>
<feature type="disulfide bond" evidence="6">
    <location>
        <begin position="378"/>
        <end position="393"/>
    </location>
</feature>
<dbReference type="SMART" id="SM00020">
    <property type="entry name" value="Tryp_SPc"/>
    <property type="match status" value="1"/>
</dbReference>
<feature type="domain" description="Peptidase S1" evidence="11">
    <location>
        <begin position="640"/>
        <end position="876"/>
    </location>
</feature>
<feature type="disulfide bond" evidence="6">
    <location>
        <begin position="448"/>
        <end position="463"/>
    </location>
</feature>